<dbReference type="Pfam" id="PF08478">
    <property type="entry name" value="POTRA_1"/>
    <property type="match status" value="1"/>
</dbReference>
<dbReference type="PANTHER" id="PTHR37820:SF1">
    <property type="entry name" value="CELL DIVISION PROTEIN FTSQ"/>
    <property type="match status" value="1"/>
</dbReference>
<keyword evidence="4" id="KW-0472">Membrane</keyword>
<evidence type="ECO:0000259" key="6">
    <source>
        <dbReference type="Pfam" id="PF08478"/>
    </source>
</evidence>
<evidence type="ECO:0000256" key="5">
    <source>
        <dbReference type="ARBA" id="ARBA00023306"/>
    </source>
</evidence>
<evidence type="ECO:0000313" key="7">
    <source>
        <dbReference type="EMBL" id="MFG3819657.1"/>
    </source>
</evidence>
<dbReference type="PANTHER" id="PTHR37820">
    <property type="entry name" value="CELL DIVISION PROTEIN DIVIB"/>
    <property type="match status" value="1"/>
</dbReference>
<dbReference type="Proteomes" id="UP001604335">
    <property type="component" value="Unassembled WGS sequence"/>
</dbReference>
<evidence type="ECO:0000313" key="8">
    <source>
        <dbReference type="Proteomes" id="UP001604335"/>
    </source>
</evidence>
<feature type="domain" description="POTRA" evidence="6">
    <location>
        <begin position="59"/>
        <end position="124"/>
    </location>
</feature>
<keyword evidence="1" id="KW-1003">Cell membrane</keyword>
<dbReference type="InterPro" id="IPR050487">
    <property type="entry name" value="FtsQ_DivIB"/>
</dbReference>
<evidence type="ECO:0000256" key="3">
    <source>
        <dbReference type="ARBA" id="ARBA00022692"/>
    </source>
</evidence>
<organism evidence="7 8">
    <name type="scientific">Limnothrix redekei LRLZ20PSL1</name>
    <dbReference type="NCBI Taxonomy" id="3112953"/>
    <lineage>
        <taxon>Bacteria</taxon>
        <taxon>Bacillati</taxon>
        <taxon>Cyanobacteriota</taxon>
        <taxon>Cyanophyceae</taxon>
        <taxon>Pseudanabaenales</taxon>
        <taxon>Pseudanabaenaceae</taxon>
        <taxon>Limnothrix</taxon>
    </lineage>
</organism>
<comment type="caution">
    <text evidence="7">The sequence shown here is derived from an EMBL/GenBank/DDBJ whole genome shotgun (WGS) entry which is preliminary data.</text>
</comment>
<keyword evidence="4" id="KW-1133">Transmembrane helix</keyword>
<evidence type="ECO:0000256" key="4">
    <source>
        <dbReference type="ARBA" id="ARBA00022989"/>
    </source>
</evidence>
<keyword evidence="2" id="KW-0132">Cell division</keyword>
<evidence type="ECO:0000256" key="1">
    <source>
        <dbReference type="ARBA" id="ARBA00022475"/>
    </source>
</evidence>
<keyword evidence="5" id="KW-0131">Cell cycle</keyword>
<name>A0ABW7CES4_9CYAN</name>
<dbReference type="EMBL" id="JAZAQF010000096">
    <property type="protein sequence ID" value="MFG3819657.1"/>
    <property type="molecule type" value="Genomic_DNA"/>
</dbReference>
<protein>
    <submittedName>
        <fullName evidence="7">FtsQ-type POTRA domain-containing protein</fullName>
    </submittedName>
</protein>
<keyword evidence="8" id="KW-1185">Reference proteome</keyword>
<evidence type="ECO:0000256" key="2">
    <source>
        <dbReference type="ARBA" id="ARBA00022618"/>
    </source>
</evidence>
<keyword evidence="3" id="KW-0812">Transmembrane</keyword>
<sequence>MDPLAPLSRRHLDLRRSHLRRRRHWKIARRSWRLVAVGLVAIMTASLVTSAPWVIRGPEQVDVLGNRMLSDDHVRSLLGISYPQSLWKLQPQVIAASLRARGPVAHAEVTRQLLPPKLVVQVTELFPVAVIESTVSAQRAGGNPRAQIGLMDSQGTWIELERYQAMRPIPQLPVLKAIGDYGTIQREWAFIYRWLSLSPVAVQVVDWRNPRSIRLQTELGPVELGTYGRDRWAQQMALLARMRSLPQQLDPRQIDHIDFRDLERPAIQMRSTTLDKGAQQQLKPP</sequence>
<proteinExistence type="predicted"/>
<accession>A0ABW7CES4</accession>
<dbReference type="InterPro" id="IPR013685">
    <property type="entry name" value="POTRA_FtsQ_type"/>
</dbReference>
<gene>
    <name evidence="7" type="ORF">VPK24_18590</name>
</gene>
<reference evidence="8" key="1">
    <citation type="journal article" date="2024" name="Algal Res.">
        <title>Biochemical, toxicological and genomic investigation of a high-biomass producing Limnothrix strain isolated from Italian shallow drinking water reservoir.</title>
        <authorList>
            <person name="Simonazzi M."/>
            <person name="Shishido T.K."/>
            <person name="Delbaje E."/>
            <person name="Wahlsten M."/>
            <person name="Fewer D.P."/>
            <person name="Sivonen K."/>
            <person name="Pezzolesi L."/>
            <person name="Pistocchi R."/>
        </authorList>
    </citation>
    <scope>NUCLEOTIDE SEQUENCE [LARGE SCALE GENOMIC DNA]</scope>
    <source>
        <strain evidence="8">LRLZ20PSL1</strain>
    </source>
</reference>